<feature type="transmembrane region" description="Helical" evidence="1">
    <location>
        <begin position="35"/>
        <end position="56"/>
    </location>
</feature>
<name>A0A6N2YG28_9ACTN</name>
<keyword evidence="1" id="KW-1133">Transmembrane helix</keyword>
<keyword evidence="1" id="KW-0472">Membrane</keyword>
<dbReference type="RefSeq" id="WP_156597179.1">
    <property type="nucleotide sequence ID" value="NZ_CACRTW010000003.1"/>
</dbReference>
<sequence>MHIIEKLRDIWTKYGGRFNSLSPYELDEFIHSTEILVLLGGVLACLATLFVVLNNLTLNSF</sequence>
<evidence type="ECO:0000256" key="1">
    <source>
        <dbReference type="SAM" id="Phobius"/>
    </source>
</evidence>
<protein>
    <submittedName>
        <fullName evidence="2">Uncharacterized protein</fullName>
    </submittedName>
</protein>
<reference evidence="2" key="1">
    <citation type="submission" date="2019-11" db="EMBL/GenBank/DDBJ databases">
        <authorList>
            <person name="Feng L."/>
        </authorList>
    </citation>
    <scope>NUCLEOTIDE SEQUENCE</scope>
    <source>
        <strain evidence="2">CaerofaciensLFYP39</strain>
    </source>
</reference>
<evidence type="ECO:0000313" key="2">
    <source>
        <dbReference type="EMBL" id="VYT64856.1"/>
    </source>
</evidence>
<proteinExistence type="predicted"/>
<dbReference type="EMBL" id="CACRTW010000003">
    <property type="protein sequence ID" value="VYT64856.1"/>
    <property type="molecule type" value="Genomic_DNA"/>
</dbReference>
<keyword evidence="1" id="KW-0812">Transmembrane</keyword>
<organism evidence="2">
    <name type="scientific">Collinsella aerofaciens</name>
    <dbReference type="NCBI Taxonomy" id="74426"/>
    <lineage>
        <taxon>Bacteria</taxon>
        <taxon>Bacillati</taxon>
        <taxon>Actinomycetota</taxon>
        <taxon>Coriobacteriia</taxon>
        <taxon>Coriobacteriales</taxon>
        <taxon>Coriobacteriaceae</taxon>
        <taxon>Collinsella</taxon>
    </lineage>
</organism>
<dbReference type="AlphaFoldDB" id="A0A6N2YG28"/>
<accession>A0A6N2YG28</accession>
<gene>
    <name evidence="2" type="ORF">CALFYP39_00214</name>
</gene>